<evidence type="ECO:0000313" key="6">
    <source>
        <dbReference type="Proteomes" id="UP001281761"/>
    </source>
</evidence>
<keyword evidence="6" id="KW-1185">Reference proteome</keyword>
<reference evidence="5 6" key="1">
    <citation type="journal article" date="2022" name="bioRxiv">
        <title>Genomics of Preaxostyla Flagellates Illuminates Evolutionary Transitions and the Path Towards Mitochondrial Loss.</title>
        <authorList>
            <person name="Novak L.V.F."/>
            <person name="Treitli S.C."/>
            <person name="Pyrih J."/>
            <person name="Halakuc P."/>
            <person name="Pipaliya S.V."/>
            <person name="Vacek V."/>
            <person name="Brzon O."/>
            <person name="Soukal P."/>
            <person name="Eme L."/>
            <person name="Dacks J.B."/>
            <person name="Karnkowska A."/>
            <person name="Elias M."/>
            <person name="Hampl V."/>
        </authorList>
    </citation>
    <scope>NUCLEOTIDE SEQUENCE [LARGE SCALE GENOMIC DNA]</scope>
    <source>
        <strain evidence="5">NAU3</strain>
        <tissue evidence="5">Gut</tissue>
    </source>
</reference>
<evidence type="ECO:0000313" key="2">
    <source>
        <dbReference type="EMBL" id="KAK2941258.1"/>
    </source>
</evidence>
<proteinExistence type="predicted"/>
<evidence type="ECO:0000313" key="3">
    <source>
        <dbReference type="EMBL" id="KAK2943102.1"/>
    </source>
</evidence>
<evidence type="ECO:0000313" key="4">
    <source>
        <dbReference type="EMBL" id="KAK2958069.1"/>
    </source>
</evidence>
<evidence type="ECO:0000313" key="5">
    <source>
        <dbReference type="EMBL" id="KAK2960681.1"/>
    </source>
</evidence>
<feature type="compositionally biased region" description="Low complexity" evidence="1">
    <location>
        <begin position="115"/>
        <end position="129"/>
    </location>
</feature>
<comment type="caution">
    <text evidence="5">The sequence shown here is derived from an EMBL/GenBank/DDBJ whole genome shotgun (WGS) entry which is preliminary data.</text>
</comment>
<dbReference type="EMBL" id="JARBJD010000530">
    <property type="protein sequence ID" value="KAK2941258.1"/>
    <property type="molecule type" value="Genomic_DNA"/>
</dbReference>
<dbReference type="Proteomes" id="UP001281761">
    <property type="component" value="Unassembled WGS sequence"/>
</dbReference>
<dbReference type="EMBL" id="JARBJD010000363">
    <property type="protein sequence ID" value="KAK2943102.1"/>
    <property type="molecule type" value="Genomic_DNA"/>
</dbReference>
<sequence>MELTSLPTALWNLSAMTADRMTISSRTAKRCLQHRPNNCGCSGQLSIDCSGNGPCRRFCLSVAPVRRKGLRSLLSEVSVEFPFYTPSALLLLVFDAPLRIASLLQNERAQSATKSPLSRQPSSSSTTKGTGHKKESHESEG</sequence>
<gene>
    <name evidence="3" type="ORF">BLNAU_21970</name>
    <name evidence="2" type="ORF">BLNAU_23831</name>
    <name evidence="5" type="ORF">BLNAU_4336</name>
    <name evidence="4" type="ORF">BLNAU_6996</name>
</gene>
<organism evidence="5 6">
    <name type="scientific">Blattamonas nauphoetae</name>
    <dbReference type="NCBI Taxonomy" id="2049346"/>
    <lineage>
        <taxon>Eukaryota</taxon>
        <taxon>Metamonada</taxon>
        <taxon>Preaxostyla</taxon>
        <taxon>Oxymonadida</taxon>
        <taxon>Blattamonas</taxon>
    </lineage>
</organism>
<accession>A0ABQ9YAI5</accession>
<feature type="compositionally biased region" description="Basic and acidic residues" evidence="1">
    <location>
        <begin position="132"/>
        <end position="141"/>
    </location>
</feature>
<protein>
    <submittedName>
        <fullName evidence="5">Uncharacterized protein</fullName>
    </submittedName>
</protein>
<evidence type="ECO:0000256" key="1">
    <source>
        <dbReference type="SAM" id="MobiDB-lite"/>
    </source>
</evidence>
<feature type="region of interest" description="Disordered" evidence="1">
    <location>
        <begin position="109"/>
        <end position="141"/>
    </location>
</feature>
<dbReference type="EMBL" id="JARBJD010000041">
    <property type="protein sequence ID" value="KAK2958069.1"/>
    <property type="molecule type" value="Genomic_DNA"/>
</dbReference>
<name>A0ABQ9YAI5_9EUKA</name>
<dbReference type="EMBL" id="JARBJD010000021">
    <property type="protein sequence ID" value="KAK2960681.1"/>
    <property type="molecule type" value="Genomic_DNA"/>
</dbReference>